<keyword evidence="3" id="KW-1185">Reference proteome</keyword>
<evidence type="ECO:0000256" key="1">
    <source>
        <dbReference type="SAM" id="SignalP"/>
    </source>
</evidence>
<evidence type="ECO:0008006" key="4">
    <source>
        <dbReference type="Google" id="ProtNLM"/>
    </source>
</evidence>
<evidence type="ECO:0000313" key="2">
    <source>
        <dbReference type="EMBL" id="KAK8929016.1"/>
    </source>
</evidence>
<comment type="caution">
    <text evidence="2">The sequence shown here is derived from an EMBL/GenBank/DDBJ whole genome shotgun (WGS) entry which is preliminary data.</text>
</comment>
<feature type="signal peptide" evidence="1">
    <location>
        <begin position="1"/>
        <end position="21"/>
    </location>
</feature>
<feature type="chain" id="PRO_5043010495" description="Gamma-tubulin complex component" evidence="1">
    <location>
        <begin position="22"/>
        <end position="175"/>
    </location>
</feature>
<sequence length="175" mass="19867">MLKSIIHSGLLLFFICEFVRHFLGKDYNVNLERRGKSENGLFPSNDKQEKRATKEFPPYSLVNQAFAVVVRKLLDGYICALNSLSQSMKLRRSVQCKKDFVPTNHWEGTLTSAVPSEMTIMEVYLHTKELRSHIEALGSICISRTFYGALSMNGLSLNSLLEFHDFPRGAGLLSY</sequence>
<proteinExistence type="predicted"/>
<organism evidence="2 3">
    <name type="scientific">Platanthera zijinensis</name>
    <dbReference type="NCBI Taxonomy" id="2320716"/>
    <lineage>
        <taxon>Eukaryota</taxon>
        <taxon>Viridiplantae</taxon>
        <taxon>Streptophyta</taxon>
        <taxon>Embryophyta</taxon>
        <taxon>Tracheophyta</taxon>
        <taxon>Spermatophyta</taxon>
        <taxon>Magnoliopsida</taxon>
        <taxon>Liliopsida</taxon>
        <taxon>Asparagales</taxon>
        <taxon>Orchidaceae</taxon>
        <taxon>Orchidoideae</taxon>
        <taxon>Orchideae</taxon>
        <taxon>Orchidinae</taxon>
        <taxon>Platanthera</taxon>
    </lineage>
</organism>
<reference evidence="2 3" key="1">
    <citation type="journal article" date="2022" name="Nat. Plants">
        <title>Genomes of leafy and leafless Platanthera orchids illuminate the evolution of mycoheterotrophy.</title>
        <authorList>
            <person name="Li M.H."/>
            <person name="Liu K.W."/>
            <person name="Li Z."/>
            <person name="Lu H.C."/>
            <person name="Ye Q.L."/>
            <person name="Zhang D."/>
            <person name="Wang J.Y."/>
            <person name="Li Y.F."/>
            <person name="Zhong Z.M."/>
            <person name="Liu X."/>
            <person name="Yu X."/>
            <person name="Liu D.K."/>
            <person name="Tu X.D."/>
            <person name="Liu B."/>
            <person name="Hao Y."/>
            <person name="Liao X.Y."/>
            <person name="Jiang Y.T."/>
            <person name="Sun W.H."/>
            <person name="Chen J."/>
            <person name="Chen Y.Q."/>
            <person name="Ai Y."/>
            <person name="Zhai J.W."/>
            <person name="Wu S.S."/>
            <person name="Zhou Z."/>
            <person name="Hsiao Y.Y."/>
            <person name="Wu W.L."/>
            <person name="Chen Y.Y."/>
            <person name="Lin Y.F."/>
            <person name="Hsu J.L."/>
            <person name="Li C.Y."/>
            <person name="Wang Z.W."/>
            <person name="Zhao X."/>
            <person name="Zhong W.Y."/>
            <person name="Ma X.K."/>
            <person name="Ma L."/>
            <person name="Huang J."/>
            <person name="Chen G.Z."/>
            <person name="Huang M.Z."/>
            <person name="Huang L."/>
            <person name="Peng D.H."/>
            <person name="Luo Y.B."/>
            <person name="Zou S.Q."/>
            <person name="Chen S.P."/>
            <person name="Lan S."/>
            <person name="Tsai W.C."/>
            <person name="Van de Peer Y."/>
            <person name="Liu Z.J."/>
        </authorList>
    </citation>
    <scope>NUCLEOTIDE SEQUENCE [LARGE SCALE GENOMIC DNA]</scope>
    <source>
        <strain evidence="2">Lor287</strain>
    </source>
</reference>
<accession>A0AAP0B7I9</accession>
<protein>
    <recommendedName>
        <fullName evidence="4">Gamma-tubulin complex component</fullName>
    </recommendedName>
</protein>
<name>A0AAP0B7I9_9ASPA</name>
<dbReference type="Proteomes" id="UP001418222">
    <property type="component" value="Unassembled WGS sequence"/>
</dbReference>
<keyword evidence="1" id="KW-0732">Signal</keyword>
<gene>
    <name evidence="2" type="ORF">KSP39_PZI017088</name>
</gene>
<evidence type="ECO:0000313" key="3">
    <source>
        <dbReference type="Proteomes" id="UP001418222"/>
    </source>
</evidence>
<dbReference type="AlphaFoldDB" id="A0AAP0B7I9"/>
<dbReference type="EMBL" id="JBBWWQ010000015">
    <property type="protein sequence ID" value="KAK8929016.1"/>
    <property type="molecule type" value="Genomic_DNA"/>
</dbReference>